<dbReference type="AlphaFoldDB" id="A0A1B0ZYF7"/>
<dbReference type="KEGG" id="rmb:K529_000655"/>
<dbReference type="EMBL" id="CP015230">
    <property type="protein sequence ID" value="ANP39268.1"/>
    <property type="molecule type" value="Genomic_DNA"/>
</dbReference>
<gene>
    <name evidence="3" type="ORF">K529_000655</name>
</gene>
<accession>A0A1B0ZYF7</accession>
<sequence>MSKLIAVLNVIAWSGFWAFGYLALTGEGYSTGQITVATLLAALGLFGGLFAYLKLVRISERKGYAKPSNRMTRGQRDEAQSNWGEV</sequence>
<dbReference type="STRING" id="1265309.K529_000655"/>
<dbReference type="OrthoDB" id="7869559at2"/>
<keyword evidence="2" id="KW-0472">Membrane</keyword>
<proteinExistence type="predicted"/>
<keyword evidence="2" id="KW-0812">Transmembrane</keyword>
<evidence type="ECO:0000256" key="2">
    <source>
        <dbReference type="SAM" id="Phobius"/>
    </source>
</evidence>
<evidence type="ECO:0000313" key="3">
    <source>
        <dbReference type="EMBL" id="ANP39268.1"/>
    </source>
</evidence>
<reference evidence="3 4" key="1">
    <citation type="journal article" date="2016" name="ISME J.">
        <title>Global occurrence and heterogeneity of the Roseobacter-clade species Ruegeria mobilis.</title>
        <authorList>
            <person name="Sonnenschein E."/>
            <person name="Gram L."/>
        </authorList>
    </citation>
    <scope>NUCLEOTIDE SEQUENCE [LARGE SCALE GENOMIC DNA]</scope>
    <source>
        <strain evidence="3 4">F1926</strain>
    </source>
</reference>
<dbReference type="RefSeq" id="WP_005625525.1">
    <property type="nucleotide sequence ID" value="NZ_CP015230.1"/>
</dbReference>
<evidence type="ECO:0000256" key="1">
    <source>
        <dbReference type="SAM" id="MobiDB-lite"/>
    </source>
</evidence>
<protein>
    <submittedName>
        <fullName evidence="3">Uncharacterized protein</fullName>
    </submittedName>
</protein>
<dbReference type="GeneID" id="28248297"/>
<feature type="transmembrane region" description="Helical" evidence="2">
    <location>
        <begin position="34"/>
        <end position="53"/>
    </location>
</feature>
<organism evidence="3 4">
    <name type="scientific">Tritonibacter mobilis F1926</name>
    <dbReference type="NCBI Taxonomy" id="1265309"/>
    <lineage>
        <taxon>Bacteria</taxon>
        <taxon>Pseudomonadati</taxon>
        <taxon>Pseudomonadota</taxon>
        <taxon>Alphaproteobacteria</taxon>
        <taxon>Rhodobacterales</taxon>
        <taxon>Paracoccaceae</taxon>
        <taxon>Tritonibacter</taxon>
    </lineage>
</organism>
<evidence type="ECO:0000313" key="4">
    <source>
        <dbReference type="Proteomes" id="UP000013243"/>
    </source>
</evidence>
<keyword evidence="2" id="KW-1133">Transmembrane helix</keyword>
<feature type="region of interest" description="Disordered" evidence="1">
    <location>
        <begin position="64"/>
        <end position="86"/>
    </location>
</feature>
<dbReference type="Proteomes" id="UP000013243">
    <property type="component" value="Chromosome"/>
</dbReference>
<name>A0A1B0ZYF7_9RHOB</name>